<comment type="caution">
    <text evidence="2">The sequence shown here is derived from an EMBL/GenBank/DDBJ whole genome shotgun (WGS) entry which is preliminary data.</text>
</comment>
<feature type="region of interest" description="Disordered" evidence="1">
    <location>
        <begin position="75"/>
        <end position="110"/>
    </location>
</feature>
<evidence type="ECO:0000256" key="1">
    <source>
        <dbReference type="SAM" id="MobiDB-lite"/>
    </source>
</evidence>
<dbReference type="EMBL" id="JAPDIA010000001">
    <property type="protein sequence ID" value="MDG0808341.1"/>
    <property type="molecule type" value="Genomic_DNA"/>
</dbReference>
<dbReference type="RefSeq" id="WP_277528751.1">
    <property type="nucleotide sequence ID" value="NZ_JAPDIA010000001.1"/>
</dbReference>
<name>A0A9X4KNM2_9BACL</name>
<dbReference type="Proteomes" id="UP001153404">
    <property type="component" value="Unassembled WGS sequence"/>
</dbReference>
<feature type="compositionally biased region" description="Basic and acidic residues" evidence="1">
    <location>
        <begin position="88"/>
        <end position="110"/>
    </location>
</feature>
<sequence>MSLQELRRTASDLILTNDYWSRYRAELEGIRSDGLGLRDAAASMSVSLNAAPGSSGMDGALREGAGRLQTLLSGFANEHGDSGSATAGRREALKSERAGEEERRSLEKQSRTAWSGASAFLAMLAGMRSSPEEKQAFERLDWLYRRNLTWNEGQEEAAATGLPKDAAEGRKAAFAAADGWLDALGDGVTGLRDAVYFAEYSYSRFTTADPSEVRSLLDGGGEGLLMPGEQENEYVLYGLRNPAANIAAAYGELFALRLAIRTMEGLIECRSYGHPLLVLAAAALYGITEALKDIQGLLERGVIPLSKYAKVDTFYKDYIRLFFAAARKLGRTDGSQARADRKQARRRSPGGFYICKRQRNSLGEVMVFAGGREAGGEERVLAGDGEGESL</sequence>
<accession>A0A9X4KNM2</accession>
<evidence type="ECO:0000313" key="2">
    <source>
        <dbReference type="EMBL" id="MDG0808341.1"/>
    </source>
</evidence>
<gene>
    <name evidence="2" type="ORF">OMP40_02130</name>
</gene>
<protein>
    <submittedName>
        <fullName evidence="2">Uncharacterized protein</fullName>
    </submittedName>
</protein>
<evidence type="ECO:0000313" key="3">
    <source>
        <dbReference type="Proteomes" id="UP001153404"/>
    </source>
</evidence>
<keyword evidence="3" id="KW-1185">Reference proteome</keyword>
<proteinExistence type="predicted"/>
<dbReference type="AlphaFoldDB" id="A0A9X4KNM2"/>
<reference evidence="2" key="1">
    <citation type="submission" date="2022-10" db="EMBL/GenBank/DDBJ databases">
        <title>Comparative genomic analysis of Cohnella hashimotonis sp. nov., isolated from the International Space Station.</title>
        <authorList>
            <person name="Simpson A."/>
            <person name="Venkateswaran K."/>
        </authorList>
    </citation>
    <scope>NUCLEOTIDE SEQUENCE</scope>
    <source>
        <strain evidence="2">DSM 28161</strain>
    </source>
</reference>
<organism evidence="2 3">
    <name type="scientific">Cohnella rhizosphaerae</name>
    <dbReference type="NCBI Taxonomy" id="1457232"/>
    <lineage>
        <taxon>Bacteria</taxon>
        <taxon>Bacillati</taxon>
        <taxon>Bacillota</taxon>
        <taxon>Bacilli</taxon>
        <taxon>Bacillales</taxon>
        <taxon>Paenibacillaceae</taxon>
        <taxon>Cohnella</taxon>
    </lineage>
</organism>